<keyword evidence="3 4" id="KW-0808">Transferase</keyword>
<dbReference type="FunFam" id="3.40.50.2000:FF:000056">
    <property type="entry name" value="Glycosyltransferase"/>
    <property type="match status" value="1"/>
</dbReference>
<evidence type="ECO:0000256" key="5">
    <source>
        <dbReference type="RuleBase" id="RU362057"/>
    </source>
</evidence>
<dbReference type="PANTHER" id="PTHR48046:SF1">
    <property type="entry name" value="GLYCOSYLTRANSFERASE-RELATED"/>
    <property type="match status" value="1"/>
</dbReference>
<sequence>MDFDRSNSKPHVAILASPGLGHLIPVIELGKRFVTQHNFNVTLFVAPSPTSKAEAQQLQSATTPKIFDIVELPPIDISNIIEPGAAVVRVLRVIMREIRQSLRSAISNMQSLPNALIVDLFGTESMSIAEEFNMLKYIFLPANASFLALTIYTPFLDKQVEGEYEEQKEVLRIPGCSPVRPEDVVDPMLDRSNLQYHEYVQMGVEMAQGHVDGFLLNTWEDLQPKEMKAFRDDNQLGRIVKAPVYPVGPLVRPSGSSGRSSARKLFDWLDIQPSKSVIYVSFGSGGTLSYQQVTEIAWGLELSQKRFVWVVRPPSSDSTDAAFFHGGGDNRDPCTYLPEGFTKRTQHVGIVIPMWAPQMDILSHPSIGGFLSHCGWNSTLESLLNGVRMIAWPLYAEQRLNARLLTDGLGVAVQPKELPVKREVGREEIEEMVRKVMEDGKDGIRSRVNELKNGAQKALCKGGSSYDALYLIVKQCEQKLQIVE</sequence>
<organism evidence="6">
    <name type="scientific">Polygala tenuifolia</name>
    <dbReference type="NCBI Taxonomy" id="355332"/>
    <lineage>
        <taxon>Eukaryota</taxon>
        <taxon>Viridiplantae</taxon>
        <taxon>Streptophyta</taxon>
        <taxon>Embryophyta</taxon>
        <taxon>Tracheophyta</taxon>
        <taxon>Spermatophyta</taxon>
        <taxon>Magnoliopsida</taxon>
        <taxon>eudicotyledons</taxon>
        <taxon>Gunneridae</taxon>
        <taxon>Pentapetalae</taxon>
        <taxon>rosids</taxon>
        <taxon>fabids</taxon>
        <taxon>Fabales</taxon>
        <taxon>Polygalaceae</taxon>
        <taxon>Polygala</taxon>
    </lineage>
</organism>
<dbReference type="AlphaFoldDB" id="A0A3G3NBY5"/>
<reference evidence="6" key="1">
    <citation type="submission" date="2018-02" db="EMBL/GenBank/DDBJ databases">
        <title>Transcriptomic analysis to select cyctochrome P450 and glucosyltransferase involving in onjisaponin biosynthesis in Polygala tenuifolia.</title>
        <authorList>
            <person name="Kim O.T."/>
            <person name="Jin M.L."/>
        </authorList>
    </citation>
    <scope>NUCLEOTIDE SEQUENCE</scope>
</reference>
<keyword evidence="2 4" id="KW-0328">Glycosyltransferase</keyword>
<dbReference type="Pfam" id="PF00201">
    <property type="entry name" value="UDPGT"/>
    <property type="match status" value="1"/>
</dbReference>
<evidence type="ECO:0000256" key="4">
    <source>
        <dbReference type="RuleBase" id="RU003718"/>
    </source>
</evidence>
<dbReference type="EC" id="2.4.1.-" evidence="5"/>
<comment type="similarity">
    <text evidence="1 4">Belongs to the UDP-glycosyltransferase family.</text>
</comment>
<dbReference type="EMBL" id="MG922892">
    <property type="protein sequence ID" value="AYR16618.1"/>
    <property type="molecule type" value="mRNA"/>
</dbReference>
<dbReference type="GO" id="GO:0008194">
    <property type="term" value="F:UDP-glycosyltransferase activity"/>
    <property type="evidence" value="ECO:0007669"/>
    <property type="project" value="InterPro"/>
</dbReference>
<dbReference type="PROSITE" id="PS00375">
    <property type="entry name" value="UDPGT"/>
    <property type="match status" value="1"/>
</dbReference>
<evidence type="ECO:0000256" key="3">
    <source>
        <dbReference type="ARBA" id="ARBA00022679"/>
    </source>
</evidence>
<dbReference type="FunFam" id="3.40.50.2000:FF:000054">
    <property type="entry name" value="Glycosyltransferase"/>
    <property type="match status" value="1"/>
</dbReference>
<dbReference type="SUPFAM" id="SSF53756">
    <property type="entry name" value="UDP-Glycosyltransferase/glycogen phosphorylase"/>
    <property type="match status" value="1"/>
</dbReference>
<dbReference type="PANTHER" id="PTHR48046">
    <property type="entry name" value="UDP-GLYCOSYLTRANSFERASE 72E1"/>
    <property type="match status" value="1"/>
</dbReference>
<evidence type="ECO:0000256" key="1">
    <source>
        <dbReference type="ARBA" id="ARBA00009995"/>
    </source>
</evidence>
<name>A0A3G3NBY5_9FABA</name>
<proteinExistence type="evidence at transcript level"/>
<evidence type="ECO:0000313" key="6">
    <source>
        <dbReference type="EMBL" id="AYR16618.1"/>
    </source>
</evidence>
<dbReference type="Gene3D" id="3.40.50.2000">
    <property type="entry name" value="Glycogen Phosphorylase B"/>
    <property type="match status" value="2"/>
</dbReference>
<dbReference type="InterPro" id="IPR002213">
    <property type="entry name" value="UDP_glucos_trans"/>
</dbReference>
<evidence type="ECO:0000256" key="2">
    <source>
        <dbReference type="ARBA" id="ARBA00022676"/>
    </source>
</evidence>
<dbReference type="CDD" id="cd03784">
    <property type="entry name" value="GT1_Gtf-like"/>
    <property type="match status" value="1"/>
</dbReference>
<protein>
    <recommendedName>
        <fullName evidence="5">Glycosyltransferase</fullName>
        <ecNumber evidence="5">2.4.1.-</ecNumber>
    </recommendedName>
</protein>
<dbReference type="InterPro" id="IPR035595">
    <property type="entry name" value="UDP_glycos_trans_CS"/>
</dbReference>
<accession>A0A3G3NBY5</accession>